<dbReference type="InterPro" id="IPR041373">
    <property type="entry name" value="RT_RNaseH"/>
</dbReference>
<feature type="region of interest" description="Disordered" evidence="11">
    <location>
        <begin position="385"/>
        <end position="438"/>
    </location>
</feature>
<name>A0A914W782_9BILA</name>
<evidence type="ECO:0000256" key="6">
    <source>
        <dbReference type="ARBA" id="ARBA00022759"/>
    </source>
</evidence>
<dbReference type="InterPro" id="IPR001584">
    <property type="entry name" value="Integrase_cat-core"/>
</dbReference>
<keyword evidence="6" id="KW-0255">Endonuclease</keyword>
<dbReference type="FunFam" id="3.30.420.10:FF:000032">
    <property type="entry name" value="Retrovirus-related Pol polyprotein from transposon 297-like Protein"/>
    <property type="match status" value="1"/>
</dbReference>
<dbReference type="PROSITE" id="PS50994">
    <property type="entry name" value="INTEGRASE"/>
    <property type="match status" value="1"/>
</dbReference>
<dbReference type="EC" id="2.7.7.49" evidence="1"/>
<dbReference type="GO" id="GO:0004519">
    <property type="term" value="F:endonuclease activity"/>
    <property type="evidence" value="ECO:0007669"/>
    <property type="project" value="UniProtKB-KW"/>
</dbReference>
<dbReference type="Pfam" id="PF17917">
    <property type="entry name" value="RT_RNaseH"/>
    <property type="match status" value="1"/>
</dbReference>
<dbReference type="FunFam" id="3.10.10.10:FF:000007">
    <property type="entry name" value="Retrovirus-related Pol polyprotein from transposon 17.6-like Protein"/>
    <property type="match status" value="1"/>
</dbReference>
<feature type="domain" description="CCHC-type" evidence="12">
    <location>
        <begin position="460"/>
        <end position="474"/>
    </location>
</feature>
<dbReference type="Gene3D" id="3.30.70.270">
    <property type="match status" value="2"/>
</dbReference>
<feature type="domain" description="Integrase catalytic" evidence="14">
    <location>
        <begin position="1480"/>
        <end position="1641"/>
    </location>
</feature>
<evidence type="ECO:0000256" key="7">
    <source>
        <dbReference type="ARBA" id="ARBA00022801"/>
    </source>
</evidence>
<dbReference type="Pfam" id="PF00078">
    <property type="entry name" value="RVT_1"/>
    <property type="match status" value="1"/>
</dbReference>
<evidence type="ECO:0000259" key="13">
    <source>
        <dbReference type="PROSITE" id="PS50878"/>
    </source>
</evidence>
<dbReference type="CDD" id="cd01647">
    <property type="entry name" value="RT_LTR"/>
    <property type="match status" value="1"/>
</dbReference>
<evidence type="ECO:0000259" key="12">
    <source>
        <dbReference type="PROSITE" id="PS50158"/>
    </source>
</evidence>
<keyword evidence="5" id="KW-0540">Nuclease</keyword>
<dbReference type="SUPFAM" id="SSF53098">
    <property type="entry name" value="Ribonuclease H-like"/>
    <property type="match status" value="1"/>
</dbReference>
<dbReference type="GO" id="GO:0008270">
    <property type="term" value="F:zinc ion binding"/>
    <property type="evidence" value="ECO:0007669"/>
    <property type="project" value="UniProtKB-KW"/>
</dbReference>
<evidence type="ECO:0000256" key="10">
    <source>
        <dbReference type="SAM" id="Coils"/>
    </source>
</evidence>
<dbReference type="InterPro" id="IPR041588">
    <property type="entry name" value="Integrase_H2C2"/>
</dbReference>
<dbReference type="CDD" id="cd00303">
    <property type="entry name" value="retropepsin_like"/>
    <property type="match status" value="1"/>
</dbReference>
<keyword evidence="8" id="KW-0695">RNA-directed DNA polymerase</keyword>
<evidence type="ECO:0000256" key="2">
    <source>
        <dbReference type="ARBA" id="ARBA00022670"/>
    </source>
</evidence>
<dbReference type="SUPFAM" id="SSF56672">
    <property type="entry name" value="DNA/RNA polymerases"/>
    <property type="match status" value="1"/>
</dbReference>
<dbReference type="InterPro" id="IPR036397">
    <property type="entry name" value="RNaseH_sf"/>
</dbReference>
<dbReference type="GO" id="GO:0006508">
    <property type="term" value="P:proteolysis"/>
    <property type="evidence" value="ECO:0007669"/>
    <property type="project" value="UniProtKB-KW"/>
</dbReference>
<evidence type="ECO:0000256" key="4">
    <source>
        <dbReference type="ARBA" id="ARBA00022695"/>
    </source>
</evidence>
<evidence type="ECO:0000256" key="5">
    <source>
        <dbReference type="ARBA" id="ARBA00022722"/>
    </source>
</evidence>
<organism evidence="15 16">
    <name type="scientific">Plectus sambesii</name>
    <dbReference type="NCBI Taxonomy" id="2011161"/>
    <lineage>
        <taxon>Eukaryota</taxon>
        <taxon>Metazoa</taxon>
        <taxon>Ecdysozoa</taxon>
        <taxon>Nematoda</taxon>
        <taxon>Chromadorea</taxon>
        <taxon>Plectida</taxon>
        <taxon>Plectina</taxon>
        <taxon>Plectoidea</taxon>
        <taxon>Plectidae</taxon>
        <taxon>Plectus</taxon>
    </lineage>
</organism>
<dbReference type="FunFam" id="3.10.20.370:FF:000001">
    <property type="entry name" value="Retrovirus-related Pol polyprotein from transposon 17.6-like protein"/>
    <property type="match status" value="1"/>
</dbReference>
<feature type="compositionally biased region" description="Polar residues" evidence="11">
    <location>
        <begin position="1813"/>
        <end position="1824"/>
    </location>
</feature>
<evidence type="ECO:0000313" key="16">
    <source>
        <dbReference type="WBParaSite" id="PSAMB.scaffold3215size19239.g20707.t1"/>
    </source>
</evidence>
<dbReference type="FunFam" id="1.10.340.70:FF:000001">
    <property type="entry name" value="Retrovirus-related Pol polyprotein from transposon gypsy-like Protein"/>
    <property type="match status" value="1"/>
</dbReference>
<keyword evidence="15" id="KW-1185">Reference proteome</keyword>
<dbReference type="Gene3D" id="1.10.340.70">
    <property type="match status" value="1"/>
</dbReference>
<feature type="coiled-coil region" evidence="10">
    <location>
        <begin position="1669"/>
        <end position="1696"/>
    </location>
</feature>
<evidence type="ECO:0000259" key="14">
    <source>
        <dbReference type="PROSITE" id="PS50994"/>
    </source>
</evidence>
<dbReference type="InterPro" id="IPR043502">
    <property type="entry name" value="DNA/RNA_pol_sf"/>
</dbReference>
<dbReference type="GO" id="GO:0008233">
    <property type="term" value="F:peptidase activity"/>
    <property type="evidence" value="ECO:0007669"/>
    <property type="project" value="UniProtKB-KW"/>
</dbReference>
<dbReference type="Gene3D" id="3.10.10.10">
    <property type="entry name" value="HIV Type 1 Reverse Transcriptase, subunit A, domain 1"/>
    <property type="match status" value="1"/>
</dbReference>
<keyword evidence="7" id="KW-0378">Hydrolase</keyword>
<feature type="coiled-coil region" evidence="10">
    <location>
        <begin position="44"/>
        <end position="130"/>
    </location>
</feature>
<keyword evidence="2" id="KW-0645">Protease</keyword>
<keyword evidence="3" id="KW-0808">Transferase</keyword>
<evidence type="ECO:0000313" key="15">
    <source>
        <dbReference type="Proteomes" id="UP000887566"/>
    </source>
</evidence>
<dbReference type="Gene3D" id="3.10.20.370">
    <property type="match status" value="1"/>
</dbReference>
<reference evidence="16" key="1">
    <citation type="submission" date="2022-11" db="UniProtKB">
        <authorList>
            <consortium name="WormBaseParasite"/>
        </authorList>
    </citation>
    <scope>IDENTIFICATION</scope>
</reference>
<dbReference type="GO" id="GO:0003964">
    <property type="term" value="F:RNA-directed DNA polymerase activity"/>
    <property type="evidence" value="ECO:0007669"/>
    <property type="project" value="UniProtKB-KW"/>
</dbReference>
<evidence type="ECO:0000256" key="8">
    <source>
        <dbReference type="ARBA" id="ARBA00022918"/>
    </source>
</evidence>
<proteinExistence type="predicted"/>
<evidence type="ECO:0000256" key="11">
    <source>
        <dbReference type="SAM" id="MobiDB-lite"/>
    </source>
</evidence>
<feature type="domain" description="Reverse transcriptase" evidence="13">
    <location>
        <begin position="905"/>
        <end position="1084"/>
    </location>
</feature>
<dbReference type="Proteomes" id="UP000887566">
    <property type="component" value="Unplaced"/>
</dbReference>
<keyword evidence="9" id="KW-0862">Zinc</keyword>
<accession>A0A914W782</accession>
<dbReference type="PROSITE" id="PS50878">
    <property type="entry name" value="RT_POL"/>
    <property type="match status" value="1"/>
</dbReference>
<dbReference type="GO" id="GO:0003676">
    <property type="term" value="F:nucleic acid binding"/>
    <property type="evidence" value="ECO:0007669"/>
    <property type="project" value="InterPro"/>
</dbReference>
<dbReference type="PANTHER" id="PTHR37984">
    <property type="entry name" value="PROTEIN CBG26694"/>
    <property type="match status" value="1"/>
</dbReference>
<evidence type="ECO:0000256" key="3">
    <source>
        <dbReference type="ARBA" id="ARBA00022679"/>
    </source>
</evidence>
<keyword evidence="4" id="KW-0548">Nucleotidyltransferase</keyword>
<evidence type="ECO:0000256" key="1">
    <source>
        <dbReference type="ARBA" id="ARBA00012493"/>
    </source>
</evidence>
<dbReference type="Gene3D" id="3.30.420.10">
    <property type="entry name" value="Ribonuclease H-like superfamily/Ribonuclease H"/>
    <property type="match status" value="1"/>
</dbReference>
<feature type="compositionally biased region" description="Polar residues" evidence="11">
    <location>
        <begin position="485"/>
        <end position="497"/>
    </location>
</feature>
<dbReference type="FunFam" id="3.30.70.270:FF:000020">
    <property type="entry name" value="Transposon Tf2-6 polyprotein-like Protein"/>
    <property type="match status" value="1"/>
</dbReference>
<dbReference type="PANTHER" id="PTHR37984:SF5">
    <property type="entry name" value="PROTEIN NYNRIN-LIKE"/>
    <property type="match status" value="1"/>
</dbReference>
<feature type="compositionally biased region" description="Polar residues" evidence="11">
    <location>
        <begin position="389"/>
        <end position="436"/>
    </location>
</feature>
<keyword evidence="9" id="KW-0479">Metal-binding</keyword>
<dbReference type="Pfam" id="PF00665">
    <property type="entry name" value="rve"/>
    <property type="match status" value="1"/>
</dbReference>
<dbReference type="InterPro" id="IPR001878">
    <property type="entry name" value="Znf_CCHC"/>
</dbReference>
<feature type="region of interest" description="Disordered" evidence="11">
    <location>
        <begin position="1771"/>
        <end position="1848"/>
    </location>
</feature>
<feature type="compositionally biased region" description="Polar residues" evidence="11">
    <location>
        <begin position="1787"/>
        <end position="1802"/>
    </location>
</feature>
<dbReference type="CDD" id="cd09274">
    <property type="entry name" value="RNase_HI_RT_Ty3"/>
    <property type="match status" value="1"/>
</dbReference>
<keyword evidence="10" id="KW-0175">Coiled coil</keyword>
<dbReference type="InterPro" id="IPR050951">
    <property type="entry name" value="Retrovirus_Pol_polyprotein"/>
</dbReference>
<keyword evidence="9" id="KW-0863">Zinc-finger</keyword>
<evidence type="ECO:0000256" key="9">
    <source>
        <dbReference type="PROSITE-ProRule" id="PRU00047"/>
    </source>
</evidence>
<dbReference type="Pfam" id="PF17921">
    <property type="entry name" value="Integrase_H2C2"/>
    <property type="match status" value="1"/>
</dbReference>
<dbReference type="InterPro" id="IPR000477">
    <property type="entry name" value="RT_dom"/>
</dbReference>
<sequence>MKSADEAPLTAVVSRDQVEALTIDAVRDKCVLQSAHMVWSSEKIEDGRRALFEANERLAAKERENQRLRDQMAQLSVELEARNNDYDRTVLQGEAHGSHDAVVRELRDELNRARRAREQLVRQAQLDKDRMTLDQQQIMLLREQLRDAFEPALVNKREGSNHSALGEEPHESDTDWWAAQQATLPYYKANTPARAPLPPEDRRSAFCPSAIQLMSKLTKFTGNVANNRVMFADWLKDFYVRLDTIGIEVESTAALNVLRDNLGGAALQTFDLIPPQARSFQYAVSYLTDKFDAMNSFNADYHLFVSMRQSQNELCDDFARRLQIRAQQVFRARDEQLVDELLRGQFISGLYDQDVQSKVKLERGLNSFVDIVSYTRHIEQHRREMQALRSVQSQPQQNRSWPSNNDRQTVWASGNNTRQSTTSTFIQSPPEQQYTQNNAPINAPHAQAAALAPKTQTSECWSCGMTGHRSNNCPGKAKGEARPPQQRQLIANGPNNDRGQHRANAAQRNDPQPIPLLIAGQQQSLFYDYVTRDPYVTDDNTSGVMNIRSMSTETVSDSTLFGPSTEVSFDVCGLTSSGPIDSGSQTSIVSYELLRKLRESKRIDIREACADCPPGLDIRSVTNQQLPILGLITLSVTAPTGRTIHAPFLVQKFGLGHDILIGTNYMTRLGYSLVADGSGNALGNNPTESVQRPWSFMHAHPIRVHLVKPVNVLSRCDQLLTVRTEHPITYTKDEPVLFEPDVERSFDGLQLQAMVVQPDSNGEFKLLVRNLSSRRLTLDETTPLGTIEIALSIQDEKTNDPQNEHQINVQLVEPLDGQSLSARDRGLLDDINWEECAMARHNLTKLQELIVEFAHVFARDDTELGHTHLAMHSIDTGNAKPIKQPLRPCPFALREMVNQLTQQYLQHEIIRPSKSPWSSPLVIVKKKDSTPRYCVDMRAVNAVTKVDAYPLPRIKDILHSLNGRSRFTLLDLRSGFWQVPLEPESREKTAFTTYTGHYEFNVMPFGLVNSGATFERLMETVLAGLQWDFVFLYLDDILIASPDDESHVRHIRMVLERLAQANLRAKPSKCVFGKSQTEYLGHIISTEGIKPDPAKIAMIANLAAPRNLKKVQAFLGFANYYREFIPELAKMAAPLYALTAKDAKFSWSKECETAFKTIGQALCTAPLLAYPDFEGAQSGERPFLLYTDACKSAIGAVLSQRGRDGKIHVVAYESRQTRGAEQNYGITDLEALALVHTIKKFRQLLYGYPCVAYTDHAALKSIMTNKHVSGRLARWQLLLSEFQLTITVRPGSEHQNADFLSRLHEDEEGVNVDAEAQRQREGVGERLGTVLLTHTSNAGPSASNDESTPTRPTLAEQRLDEFFGPIINYIESGSLPDDPNTAKRIAIEASQYAIDNNTLFFIDCKRNRHMRLALPKALRQTVMIEVHAGVFGGHLSHERVYHAIAQDYYWPGLYTEAKKWLRGCLVCATSRDHPKHRPPLTPLPTEGIFDVLSVDVLEMPLTRNGNKYIVCFVDCFSKYCESFATTNQKAETIARLLVDNIVCRHGCPAKLLSDRGPAFMSELLREVLAYLGIKKLNTSGFHPQGNGEVERMNRTLIKMLKRTASATVEWDQRLPFTMFAYNSTPAKSHGFPPMFLCYGRTVRRPSILDFGPATANNITDVDEYRHELTRNLTEANKLATERIKKAQERQKRYYDRQRPPSKFMIGQKVLVHMPVELTGKMRKLNIPDYGPFYIRNLTESNAEVELATDPTDRIFVALDRLRLCPAEIPSSQTYTGKRKRRRRATPNGPTNITIDPNMTRNPMNPAADRLTTPGPNSDQMNASQDIPRRPGLRVIRQRRQTPPGFRRW</sequence>
<dbReference type="GO" id="GO:0042575">
    <property type="term" value="C:DNA polymerase complex"/>
    <property type="evidence" value="ECO:0007669"/>
    <property type="project" value="UniProtKB-ARBA"/>
</dbReference>
<dbReference type="InterPro" id="IPR043128">
    <property type="entry name" value="Rev_trsase/Diguanyl_cyclase"/>
</dbReference>
<dbReference type="GO" id="GO:0015074">
    <property type="term" value="P:DNA integration"/>
    <property type="evidence" value="ECO:0007669"/>
    <property type="project" value="InterPro"/>
</dbReference>
<dbReference type="WBParaSite" id="PSAMB.scaffold3215size19239.g20707.t1">
    <property type="protein sequence ID" value="PSAMB.scaffold3215size19239.g20707.t1"/>
    <property type="gene ID" value="PSAMB.scaffold3215size19239.g20707"/>
</dbReference>
<protein>
    <recommendedName>
        <fullName evidence="1">RNA-directed DNA polymerase</fullName>
        <ecNumber evidence="1">2.7.7.49</ecNumber>
    </recommendedName>
</protein>
<feature type="region of interest" description="Disordered" evidence="11">
    <location>
        <begin position="473"/>
        <end position="510"/>
    </location>
</feature>
<dbReference type="PROSITE" id="PS50158">
    <property type="entry name" value="ZF_CCHC"/>
    <property type="match status" value="1"/>
</dbReference>
<dbReference type="InterPro" id="IPR012337">
    <property type="entry name" value="RNaseH-like_sf"/>
</dbReference>